<evidence type="ECO:0000313" key="3">
    <source>
        <dbReference type="Proteomes" id="UP000183114"/>
    </source>
</evidence>
<dbReference type="Proteomes" id="UP000183114">
    <property type="component" value="Unassembled WGS sequence"/>
</dbReference>
<evidence type="ECO:0000313" key="2">
    <source>
        <dbReference type="EMBL" id="SEC99894.1"/>
    </source>
</evidence>
<proteinExistence type="predicted"/>
<accession>A0A1H4X586</accession>
<name>A0A1H4X586_9PSED</name>
<organism evidence="2 3">
    <name type="scientific">Pseudomonas frederiksbergensis</name>
    <dbReference type="NCBI Taxonomy" id="104087"/>
    <lineage>
        <taxon>Bacteria</taxon>
        <taxon>Pseudomonadati</taxon>
        <taxon>Pseudomonadota</taxon>
        <taxon>Gammaproteobacteria</taxon>
        <taxon>Pseudomonadales</taxon>
        <taxon>Pseudomonadaceae</taxon>
        <taxon>Pseudomonas</taxon>
    </lineage>
</organism>
<feature type="region of interest" description="Disordered" evidence="1">
    <location>
        <begin position="90"/>
        <end position="144"/>
    </location>
</feature>
<sequence>MSSASGSTCSCFCTITYNRTVLLNPRNQNRSPSPLQVLPCPLEQRNFQRRFGRFSPIVAKRVHVTRIGSTVKRRENLTSLSVIVGSKQLPRGLPSINKGGRATQPRERRYSAADPGHTSRRGEYRTTEPGSSSYCPEYRTAGPC</sequence>
<gene>
    <name evidence="2" type="ORF">SAMN04490185_2531</name>
</gene>
<protein>
    <submittedName>
        <fullName evidence="2">Uncharacterized protein</fullName>
    </submittedName>
</protein>
<reference evidence="2 3" key="1">
    <citation type="submission" date="2016-10" db="EMBL/GenBank/DDBJ databases">
        <authorList>
            <person name="de Groot N.N."/>
        </authorList>
    </citation>
    <scope>NUCLEOTIDE SEQUENCE [LARGE SCALE GENOMIC DNA]</scope>
    <source>
        <strain evidence="2 3">BS3655</strain>
    </source>
</reference>
<evidence type="ECO:0000256" key="1">
    <source>
        <dbReference type="SAM" id="MobiDB-lite"/>
    </source>
</evidence>
<dbReference type="AlphaFoldDB" id="A0A1H4X586"/>
<dbReference type="EMBL" id="FNTF01000002">
    <property type="protein sequence ID" value="SEC99894.1"/>
    <property type="molecule type" value="Genomic_DNA"/>
</dbReference>